<accession>B3QYP9</accession>
<evidence type="ECO:0000256" key="3">
    <source>
        <dbReference type="ARBA" id="ARBA00022777"/>
    </source>
</evidence>
<evidence type="ECO:0000313" key="5">
    <source>
        <dbReference type="EMBL" id="ACF15122.1"/>
    </source>
</evidence>
<name>B3QYP9_CHLT3</name>
<dbReference type="GO" id="GO:0008887">
    <property type="term" value="F:glycerate kinase activity"/>
    <property type="evidence" value="ECO:0007669"/>
    <property type="project" value="UniProtKB-UniRule"/>
</dbReference>
<dbReference type="GO" id="GO:0031388">
    <property type="term" value="P:organic acid phosphorylation"/>
    <property type="evidence" value="ECO:0007669"/>
    <property type="project" value="UniProtKB-UniRule"/>
</dbReference>
<dbReference type="Pfam" id="PF02595">
    <property type="entry name" value="Gly_kinase"/>
    <property type="match status" value="1"/>
</dbReference>
<dbReference type="NCBIfam" id="TIGR00045">
    <property type="entry name" value="glycerate kinase"/>
    <property type="match status" value="1"/>
</dbReference>
<dbReference type="EC" id="2.7.1.31" evidence="5"/>
<evidence type="ECO:0000256" key="1">
    <source>
        <dbReference type="ARBA" id="ARBA00006284"/>
    </source>
</evidence>
<keyword evidence="6" id="KW-1185">Reference proteome</keyword>
<reference evidence="5 6" key="1">
    <citation type="submission" date="2008-06" db="EMBL/GenBank/DDBJ databases">
        <title>Complete sequence of Chloroherpeton thalassium ATCC 35110.</title>
        <authorList>
            <consortium name="US DOE Joint Genome Institute"/>
            <person name="Lucas S."/>
            <person name="Copeland A."/>
            <person name="Lapidus A."/>
            <person name="Glavina del Rio T."/>
            <person name="Dalin E."/>
            <person name="Tice H."/>
            <person name="Bruce D."/>
            <person name="Goodwin L."/>
            <person name="Pitluck S."/>
            <person name="Schmutz J."/>
            <person name="Larimer F."/>
            <person name="Land M."/>
            <person name="Hauser L."/>
            <person name="Kyrpides N."/>
            <person name="Mikhailova N."/>
            <person name="Liu Z."/>
            <person name="Li T."/>
            <person name="Zhao F."/>
            <person name="Overmann J."/>
            <person name="Bryant D.A."/>
            <person name="Richardson P."/>
        </authorList>
    </citation>
    <scope>NUCLEOTIDE SEQUENCE [LARGE SCALE GENOMIC DNA]</scope>
    <source>
        <strain evidence="6">ATCC 35110 / GB-78</strain>
    </source>
</reference>
<keyword evidence="3 4" id="KW-0418">Kinase</keyword>
<dbReference type="Gene3D" id="3.40.50.10350">
    <property type="entry name" value="Glycerate kinase, domain 1"/>
    <property type="match status" value="1"/>
</dbReference>
<dbReference type="InterPro" id="IPR036129">
    <property type="entry name" value="Glycerate_kinase_sf"/>
</dbReference>
<keyword evidence="2 4" id="KW-0808">Transferase</keyword>
<dbReference type="AlphaFoldDB" id="B3QYP9"/>
<dbReference type="PIRSF" id="PIRSF006078">
    <property type="entry name" value="GlxK"/>
    <property type="match status" value="1"/>
</dbReference>
<dbReference type="OrthoDB" id="9774290at2"/>
<dbReference type="Gene3D" id="3.90.1510.10">
    <property type="entry name" value="Glycerate kinase, domain 2"/>
    <property type="match status" value="1"/>
</dbReference>
<evidence type="ECO:0000256" key="2">
    <source>
        <dbReference type="ARBA" id="ARBA00022679"/>
    </source>
</evidence>
<evidence type="ECO:0000313" key="6">
    <source>
        <dbReference type="Proteomes" id="UP000001208"/>
    </source>
</evidence>
<gene>
    <name evidence="5" type="ordered locus">Ctha_2673</name>
</gene>
<dbReference type="InterPro" id="IPR018193">
    <property type="entry name" value="Glyc_kinase_flavodox-like_fold"/>
</dbReference>
<proteinExistence type="inferred from homology"/>
<dbReference type="SUPFAM" id="SSF110738">
    <property type="entry name" value="Glycerate kinase I"/>
    <property type="match status" value="1"/>
</dbReference>
<dbReference type="STRING" id="517418.Ctha_2673"/>
<dbReference type="PANTHER" id="PTHR21599">
    <property type="entry name" value="GLYCERATE KINASE"/>
    <property type="match status" value="1"/>
</dbReference>
<dbReference type="InterPro" id="IPR004381">
    <property type="entry name" value="Glycerate_kinase"/>
</dbReference>
<comment type="similarity">
    <text evidence="1 4">Belongs to the glycerate kinase type-1 family.</text>
</comment>
<dbReference type="EMBL" id="CP001100">
    <property type="protein sequence ID" value="ACF15122.1"/>
    <property type="molecule type" value="Genomic_DNA"/>
</dbReference>
<evidence type="ECO:0000256" key="4">
    <source>
        <dbReference type="PIRNR" id="PIRNR006078"/>
    </source>
</evidence>
<dbReference type="InterPro" id="IPR018197">
    <property type="entry name" value="Glycerate_kinase_RE-like"/>
</dbReference>
<dbReference type="Proteomes" id="UP000001208">
    <property type="component" value="Chromosome"/>
</dbReference>
<dbReference type="HOGENOM" id="CLU_028255_0_0_10"/>
<dbReference type="eggNOG" id="COG1929">
    <property type="taxonomic scope" value="Bacteria"/>
</dbReference>
<dbReference type="RefSeq" id="WP_012501204.1">
    <property type="nucleotide sequence ID" value="NC_011026.1"/>
</dbReference>
<dbReference type="PANTHER" id="PTHR21599:SF0">
    <property type="entry name" value="GLYCERATE KINASE"/>
    <property type="match status" value="1"/>
</dbReference>
<protein>
    <submittedName>
        <fullName evidence="5">Glycerate kinase</fullName>
        <ecNumber evidence="5">2.7.1.31</ecNumber>
    </submittedName>
</protein>
<dbReference type="KEGG" id="cts:Ctha_2673"/>
<organism evidence="5 6">
    <name type="scientific">Chloroherpeton thalassium (strain ATCC 35110 / GB-78)</name>
    <dbReference type="NCBI Taxonomy" id="517418"/>
    <lineage>
        <taxon>Bacteria</taxon>
        <taxon>Pseudomonadati</taxon>
        <taxon>Chlorobiota</taxon>
        <taxon>Chlorobiia</taxon>
        <taxon>Chlorobiales</taxon>
        <taxon>Chloroherpetonaceae</taxon>
        <taxon>Chloroherpeton</taxon>
    </lineage>
</organism>
<sequence>MVQILIAPDSFKGTFSALQIALLIESCIPNGEVHKTLLQPLADGGEGTLEILAAAYNAKTVSAQVTGPFGNQVEAKYAVSDSLALLEMAEASGLCHAKNGILKPEIATTYGTGELITKVAHEGFQKIILGLGGSATVDGGAGALQALGAVLTNKQGKTISFGNQGLGDLEHAHFENAISNLTKSCLILATDVTNPLLGENGAVYVYGKQKGVREEDLPAFESRMRRFAECVERAQQESFRNKPGSGAAGGLAFGLMAIGGEVASGFQLIAEHVRLEEKIQYADLVITGEGKFDRSSLCGKVTGSVIQLCAKYQKPCYVICGTAETVSPEMLAPDVKIVPLFSHQNIGAADLKTETANRLKSIIATLMKAAFKS</sequence>